<feature type="domain" description="L,D-TPase catalytic" evidence="7">
    <location>
        <begin position="56"/>
        <end position="169"/>
    </location>
</feature>
<evidence type="ECO:0000256" key="6">
    <source>
        <dbReference type="PROSITE-ProRule" id="PRU01373"/>
    </source>
</evidence>
<dbReference type="GO" id="GO:0008360">
    <property type="term" value="P:regulation of cell shape"/>
    <property type="evidence" value="ECO:0007669"/>
    <property type="project" value="UniProtKB-UniRule"/>
</dbReference>
<keyword evidence="3 6" id="KW-0133">Cell shape</keyword>
<evidence type="ECO:0000256" key="2">
    <source>
        <dbReference type="ARBA" id="ARBA00022679"/>
    </source>
</evidence>
<evidence type="ECO:0000259" key="7">
    <source>
        <dbReference type="PROSITE" id="PS52029"/>
    </source>
</evidence>
<comment type="caution">
    <text evidence="8">The sequence shown here is derived from an EMBL/GenBank/DDBJ whole genome shotgun (WGS) entry which is preliminary data.</text>
</comment>
<organism evidence="8 9">
    <name type="scientific">Chlorogloeopsis fritschii PCC 6912</name>
    <dbReference type="NCBI Taxonomy" id="211165"/>
    <lineage>
        <taxon>Bacteria</taxon>
        <taxon>Bacillati</taxon>
        <taxon>Cyanobacteriota</taxon>
        <taxon>Cyanophyceae</taxon>
        <taxon>Nostocales</taxon>
        <taxon>Chlorogloeopsidaceae</taxon>
        <taxon>Chlorogloeopsis</taxon>
    </lineage>
</organism>
<dbReference type="UniPathway" id="UPA00219"/>
<dbReference type="Pfam" id="PF03734">
    <property type="entry name" value="YkuD"/>
    <property type="match status" value="1"/>
</dbReference>
<keyword evidence="9" id="KW-1185">Reference proteome</keyword>
<evidence type="ECO:0000313" key="8">
    <source>
        <dbReference type="EMBL" id="RUR72677.1"/>
    </source>
</evidence>
<gene>
    <name evidence="8" type="ORF">PCC6912_61430</name>
</gene>
<dbReference type="Proteomes" id="UP000268857">
    <property type="component" value="Unassembled WGS sequence"/>
</dbReference>
<reference evidence="8 9" key="1">
    <citation type="journal article" date="2019" name="Genome Biol. Evol.">
        <title>Day and night: Metabolic profiles and evolutionary relationships of six axenic non-marine cyanobacteria.</title>
        <authorList>
            <person name="Will S.E."/>
            <person name="Henke P."/>
            <person name="Boedeker C."/>
            <person name="Huang S."/>
            <person name="Brinkmann H."/>
            <person name="Rohde M."/>
            <person name="Jarek M."/>
            <person name="Friedl T."/>
            <person name="Seufert S."/>
            <person name="Schumacher M."/>
            <person name="Overmann J."/>
            <person name="Neumann-Schaal M."/>
            <person name="Petersen J."/>
        </authorList>
    </citation>
    <scope>NUCLEOTIDE SEQUENCE [LARGE SCALE GENOMIC DNA]</scope>
    <source>
        <strain evidence="8 9">PCC 6912</strain>
    </source>
</reference>
<sequence length="170" mass="19244">MKNLLSLNWVRYSKTLLASVALSISIFSISSEGTLAQSKPQVIKQAIANLQTTEKRWIQINLSEQKLIAWEGKKPVFAVIVSTGKKSTPTRTGVFQIQTKLRKTRMRGRDYDVPNVPYTMFYQGNYAIHGAYWHRRFGTPVSHGCVNVAPNHAKWLFDWASIGTPVVVHK</sequence>
<dbReference type="PROSITE" id="PS52029">
    <property type="entry name" value="LD_TPASE"/>
    <property type="match status" value="1"/>
</dbReference>
<dbReference type="PANTHER" id="PTHR30582">
    <property type="entry name" value="L,D-TRANSPEPTIDASE"/>
    <property type="match status" value="1"/>
</dbReference>
<evidence type="ECO:0000256" key="5">
    <source>
        <dbReference type="ARBA" id="ARBA00023316"/>
    </source>
</evidence>
<dbReference type="GO" id="GO:0018104">
    <property type="term" value="P:peptidoglycan-protein cross-linking"/>
    <property type="evidence" value="ECO:0007669"/>
    <property type="project" value="TreeGrafter"/>
</dbReference>
<proteinExistence type="predicted"/>
<dbReference type="SUPFAM" id="SSF141523">
    <property type="entry name" value="L,D-transpeptidase catalytic domain-like"/>
    <property type="match status" value="1"/>
</dbReference>
<dbReference type="OrthoDB" id="463216at2"/>
<dbReference type="GO" id="GO:0071555">
    <property type="term" value="P:cell wall organization"/>
    <property type="evidence" value="ECO:0007669"/>
    <property type="project" value="UniProtKB-UniRule"/>
</dbReference>
<dbReference type="CDD" id="cd16913">
    <property type="entry name" value="YkuD_like"/>
    <property type="match status" value="1"/>
</dbReference>
<dbReference type="Gene3D" id="2.40.440.10">
    <property type="entry name" value="L,D-transpeptidase catalytic domain-like"/>
    <property type="match status" value="1"/>
</dbReference>
<dbReference type="GO" id="GO:0005576">
    <property type="term" value="C:extracellular region"/>
    <property type="evidence" value="ECO:0007669"/>
    <property type="project" value="TreeGrafter"/>
</dbReference>
<dbReference type="STRING" id="211165.GCA_000317285_02553"/>
<dbReference type="InterPro" id="IPR038063">
    <property type="entry name" value="Transpep_catalytic_dom"/>
</dbReference>
<keyword evidence="2" id="KW-0808">Transferase</keyword>
<evidence type="ECO:0000256" key="1">
    <source>
        <dbReference type="ARBA" id="ARBA00004752"/>
    </source>
</evidence>
<dbReference type="AlphaFoldDB" id="A0A3S0ZGX3"/>
<dbReference type="EMBL" id="RSCJ01000044">
    <property type="protein sequence ID" value="RUR72677.1"/>
    <property type="molecule type" value="Genomic_DNA"/>
</dbReference>
<dbReference type="GO" id="GO:0016740">
    <property type="term" value="F:transferase activity"/>
    <property type="evidence" value="ECO:0007669"/>
    <property type="project" value="UniProtKB-KW"/>
</dbReference>
<protein>
    <recommendedName>
        <fullName evidence="7">L,D-TPase catalytic domain-containing protein</fullName>
    </recommendedName>
</protein>
<dbReference type="RefSeq" id="WP_016876286.1">
    <property type="nucleotide sequence ID" value="NZ_AJLN01000071.1"/>
</dbReference>
<keyword evidence="5 6" id="KW-0961">Cell wall biogenesis/degradation</keyword>
<comment type="pathway">
    <text evidence="1 6">Cell wall biogenesis; peptidoglycan biosynthesis.</text>
</comment>
<dbReference type="PANTHER" id="PTHR30582:SF2">
    <property type="entry name" value="L,D-TRANSPEPTIDASE YCIB-RELATED"/>
    <property type="match status" value="1"/>
</dbReference>
<dbReference type="GO" id="GO:0071972">
    <property type="term" value="F:peptidoglycan L,D-transpeptidase activity"/>
    <property type="evidence" value="ECO:0007669"/>
    <property type="project" value="TreeGrafter"/>
</dbReference>
<feature type="active site" description="Proton donor/acceptor" evidence="6">
    <location>
        <position position="129"/>
    </location>
</feature>
<feature type="active site" description="Nucleophile" evidence="6">
    <location>
        <position position="145"/>
    </location>
</feature>
<dbReference type="InterPro" id="IPR050979">
    <property type="entry name" value="LD-transpeptidase"/>
</dbReference>
<dbReference type="InterPro" id="IPR005490">
    <property type="entry name" value="LD_TPept_cat_dom"/>
</dbReference>
<evidence type="ECO:0000256" key="4">
    <source>
        <dbReference type="ARBA" id="ARBA00022984"/>
    </source>
</evidence>
<name>A0A3S0ZGX3_CHLFR</name>
<accession>A0A3S0ZGX3</accession>
<keyword evidence="4 6" id="KW-0573">Peptidoglycan synthesis</keyword>
<evidence type="ECO:0000313" key="9">
    <source>
        <dbReference type="Proteomes" id="UP000268857"/>
    </source>
</evidence>
<evidence type="ECO:0000256" key="3">
    <source>
        <dbReference type="ARBA" id="ARBA00022960"/>
    </source>
</evidence>